<evidence type="ECO:0000313" key="3">
    <source>
        <dbReference type="Proteomes" id="UP000314294"/>
    </source>
</evidence>
<dbReference type="AlphaFoldDB" id="A0A4Z2F4P8"/>
<dbReference type="Proteomes" id="UP000314294">
    <property type="component" value="Unassembled WGS sequence"/>
</dbReference>
<feature type="region of interest" description="Disordered" evidence="1">
    <location>
        <begin position="70"/>
        <end position="110"/>
    </location>
</feature>
<keyword evidence="3" id="KW-1185">Reference proteome</keyword>
<sequence length="128" mass="14883">MNIETVAAVQKLPAETRRVRRDVFTSKYDESFCGDPPENKERDPFVNYDPSRRPRRRFLSTFCRRIDLHAERKRGERKGDERRGDERKGDERKGDERKGDGAHASSPRTTMVVDFLAGFPTLLLDTQL</sequence>
<gene>
    <name evidence="2" type="ORF">EYF80_053749</name>
</gene>
<evidence type="ECO:0000256" key="1">
    <source>
        <dbReference type="SAM" id="MobiDB-lite"/>
    </source>
</evidence>
<organism evidence="2 3">
    <name type="scientific">Liparis tanakae</name>
    <name type="common">Tanaka's snailfish</name>
    <dbReference type="NCBI Taxonomy" id="230148"/>
    <lineage>
        <taxon>Eukaryota</taxon>
        <taxon>Metazoa</taxon>
        <taxon>Chordata</taxon>
        <taxon>Craniata</taxon>
        <taxon>Vertebrata</taxon>
        <taxon>Euteleostomi</taxon>
        <taxon>Actinopterygii</taxon>
        <taxon>Neopterygii</taxon>
        <taxon>Teleostei</taxon>
        <taxon>Neoteleostei</taxon>
        <taxon>Acanthomorphata</taxon>
        <taxon>Eupercaria</taxon>
        <taxon>Perciformes</taxon>
        <taxon>Cottioidei</taxon>
        <taxon>Cottales</taxon>
        <taxon>Liparidae</taxon>
        <taxon>Liparis</taxon>
    </lineage>
</organism>
<feature type="region of interest" description="Disordered" evidence="1">
    <location>
        <begin position="28"/>
        <end position="50"/>
    </location>
</feature>
<evidence type="ECO:0000313" key="2">
    <source>
        <dbReference type="EMBL" id="TNN36085.1"/>
    </source>
</evidence>
<protein>
    <submittedName>
        <fullName evidence="2">Uncharacterized protein</fullName>
    </submittedName>
</protein>
<proteinExistence type="predicted"/>
<accession>A0A4Z2F4P8</accession>
<feature type="compositionally biased region" description="Basic and acidic residues" evidence="1">
    <location>
        <begin position="70"/>
        <end position="101"/>
    </location>
</feature>
<reference evidence="2 3" key="1">
    <citation type="submission" date="2019-03" db="EMBL/GenBank/DDBJ databases">
        <title>First draft genome of Liparis tanakae, snailfish: a comprehensive survey of snailfish specific genes.</title>
        <authorList>
            <person name="Kim W."/>
            <person name="Song I."/>
            <person name="Jeong J.-H."/>
            <person name="Kim D."/>
            <person name="Kim S."/>
            <person name="Ryu S."/>
            <person name="Song J.Y."/>
            <person name="Lee S.K."/>
        </authorList>
    </citation>
    <scope>NUCLEOTIDE SEQUENCE [LARGE SCALE GENOMIC DNA]</scope>
    <source>
        <tissue evidence="2">Muscle</tissue>
    </source>
</reference>
<name>A0A4Z2F4P8_9TELE</name>
<dbReference type="EMBL" id="SRLO01001663">
    <property type="protein sequence ID" value="TNN36085.1"/>
    <property type="molecule type" value="Genomic_DNA"/>
</dbReference>
<comment type="caution">
    <text evidence="2">The sequence shown here is derived from an EMBL/GenBank/DDBJ whole genome shotgun (WGS) entry which is preliminary data.</text>
</comment>